<dbReference type="EMBL" id="KV419398">
    <property type="protein sequence ID" value="KZS96965.1"/>
    <property type="molecule type" value="Genomic_DNA"/>
</dbReference>
<reference evidence="1 2" key="1">
    <citation type="journal article" date="2016" name="Mol. Biol. Evol.">
        <title>Comparative Genomics of Early-Diverging Mushroom-Forming Fungi Provides Insights into the Origins of Lignocellulose Decay Capabilities.</title>
        <authorList>
            <person name="Nagy L.G."/>
            <person name="Riley R."/>
            <person name="Tritt A."/>
            <person name="Adam C."/>
            <person name="Daum C."/>
            <person name="Floudas D."/>
            <person name="Sun H."/>
            <person name="Yadav J.S."/>
            <person name="Pangilinan J."/>
            <person name="Larsson K.H."/>
            <person name="Matsuura K."/>
            <person name="Barry K."/>
            <person name="Labutti K."/>
            <person name="Kuo R."/>
            <person name="Ohm R.A."/>
            <person name="Bhattacharya S.S."/>
            <person name="Shirouzu T."/>
            <person name="Yoshinaga Y."/>
            <person name="Martin F.M."/>
            <person name="Grigoriev I.V."/>
            <person name="Hibbett D.S."/>
        </authorList>
    </citation>
    <scope>NUCLEOTIDE SEQUENCE [LARGE SCALE GENOMIC DNA]</scope>
    <source>
        <strain evidence="1 2">HHB9708</strain>
    </source>
</reference>
<evidence type="ECO:0000313" key="1">
    <source>
        <dbReference type="EMBL" id="KZS96965.1"/>
    </source>
</evidence>
<organism evidence="1 2">
    <name type="scientific">Sistotremastrum niveocremeum HHB9708</name>
    <dbReference type="NCBI Taxonomy" id="1314777"/>
    <lineage>
        <taxon>Eukaryota</taxon>
        <taxon>Fungi</taxon>
        <taxon>Dikarya</taxon>
        <taxon>Basidiomycota</taxon>
        <taxon>Agaricomycotina</taxon>
        <taxon>Agaricomycetes</taxon>
        <taxon>Sistotremastrales</taxon>
        <taxon>Sistotremastraceae</taxon>
        <taxon>Sertulicium</taxon>
        <taxon>Sertulicium niveocremeum</taxon>
    </lineage>
</organism>
<dbReference type="AlphaFoldDB" id="A0A164YJ02"/>
<keyword evidence="2" id="KW-1185">Reference proteome</keyword>
<protein>
    <submittedName>
        <fullName evidence="1">Uncharacterized protein</fullName>
    </submittedName>
</protein>
<dbReference type="Proteomes" id="UP000076722">
    <property type="component" value="Unassembled WGS sequence"/>
</dbReference>
<gene>
    <name evidence="1" type="ORF">SISNIDRAFT_291052</name>
</gene>
<accession>A0A164YJ02</accession>
<sequence length="88" mass="9676">MSCRTPSSYCGPSTQPPRYIKLLDCVSWSWTSCRDRHVSCSASLKASLDSVMTCSGCSQLISLIGLFGVLGPWRIPELAFYSLNFCDS</sequence>
<name>A0A164YJ02_9AGAM</name>
<proteinExistence type="predicted"/>
<evidence type="ECO:0000313" key="2">
    <source>
        <dbReference type="Proteomes" id="UP000076722"/>
    </source>
</evidence>